<dbReference type="EMBL" id="CP003587">
    <property type="protein sequence ID" value="AGY57357.1"/>
    <property type="molecule type" value="Genomic_DNA"/>
</dbReference>
<evidence type="ECO:0000313" key="2">
    <source>
        <dbReference type="Proteomes" id="UP000017396"/>
    </source>
</evidence>
<dbReference type="HOGENOM" id="CLU_2699489_0_0_3"/>
<proteinExistence type="predicted"/>
<dbReference type="AlphaFoldDB" id="U5QEJ3"/>
<reference evidence="1 2" key="1">
    <citation type="journal article" date="2013" name="PLoS ONE">
        <title>Cultivation and Complete Genome Sequencing of Gloeobacter kilaueensis sp. nov., from a Lava Cave in Kilauea Caldera, Hawai'i.</title>
        <authorList>
            <person name="Saw J.H."/>
            <person name="Schatz M."/>
            <person name="Brown M.V."/>
            <person name="Kunkel D.D."/>
            <person name="Foster J.S."/>
            <person name="Shick H."/>
            <person name="Christensen S."/>
            <person name="Hou S."/>
            <person name="Wan X."/>
            <person name="Donachie S.P."/>
        </authorList>
    </citation>
    <scope>NUCLEOTIDE SEQUENCE [LARGE SCALE GENOMIC DNA]</scope>
    <source>
        <strain evidence="2">JS</strain>
    </source>
</reference>
<name>U5QEJ3_GLOK1</name>
<keyword evidence="2" id="KW-1185">Reference proteome</keyword>
<dbReference type="STRING" id="1183438.GKIL_1111"/>
<dbReference type="RefSeq" id="WP_023172428.1">
    <property type="nucleotide sequence ID" value="NC_022600.1"/>
</dbReference>
<dbReference type="Proteomes" id="UP000017396">
    <property type="component" value="Chromosome"/>
</dbReference>
<dbReference type="KEGG" id="glj:GKIL_1111"/>
<dbReference type="OrthoDB" id="9960941at2"/>
<accession>U5QEJ3</accession>
<protein>
    <submittedName>
        <fullName evidence="1">Uncharacterized protein</fullName>
    </submittedName>
</protein>
<sequence length="73" mass="8369">MLHGPVNYPRRLELETNCPVCGRRSQWHATEVLLWETCPIDGLLELFPLFRSDLDEAIEHLPLSDRLPASKTA</sequence>
<organism evidence="1 2">
    <name type="scientific">Gloeobacter kilaueensis (strain ATCC BAA-2537 / CCAP 1431/1 / ULC 316 / JS1)</name>
    <dbReference type="NCBI Taxonomy" id="1183438"/>
    <lineage>
        <taxon>Bacteria</taxon>
        <taxon>Bacillati</taxon>
        <taxon>Cyanobacteriota</taxon>
        <taxon>Cyanophyceae</taxon>
        <taxon>Gloeobacterales</taxon>
        <taxon>Gloeobacteraceae</taxon>
        <taxon>Gloeobacter</taxon>
    </lineage>
</organism>
<evidence type="ECO:0000313" key="1">
    <source>
        <dbReference type="EMBL" id="AGY57357.1"/>
    </source>
</evidence>
<gene>
    <name evidence="1" type="ORF">GKIL_1111</name>
</gene>